<evidence type="ECO:0000313" key="4">
    <source>
        <dbReference type="EMBL" id="MDK4306406.1"/>
    </source>
</evidence>
<feature type="region of interest" description="Disordered" evidence="1">
    <location>
        <begin position="263"/>
        <end position="289"/>
    </location>
</feature>
<feature type="compositionally biased region" description="Basic and acidic residues" evidence="1">
    <location>
        <begin position="263"/>
        <end position="272"/>
    </location>
</feature>
<evidence type="ECO:0000256" key="1">
    <source>
        <dbReference type="SAM" id="MobiDB-lite"/>
    </source>
</evidence>
<keyword evidence="2" id="KW-1133">Transmembrane helix</keyword>
<protein>
    <recommendedName>
        <fullName evidence="6">LPXTG cell wall anchor domain-containing protein</fullName>
    </recommendedName>
</protein>
<comment type="caution">
    <text evidence="4">The sequence shown here is derived from an EMBL/GenBank/DDBJ whole genome shotgun (WGS) entry which is preliminary data.</text>
</comment>
<keyword evidence="2" id="KW-0472">Membrane</keyword>
<dbReference type="AlphaFoldDB" id="A0AAP4BNS1"/>
<evidence type="ECO:0000313" key="5">
    <source>
        <dbReference type="Proteomes" id="UP001224412"/>
    </source>
</evidence>
<gene>
    <name evidence="4" type="ORF">QPX42_02395</name>
</gene>
<dbReference type="RefSeq" id="WP_284599235.1">
    <property type="nucleotide sequence ID" value="NZ_JASNVH010000003.1"/>
</dbReference>
<feature type="region of interest" description="Disordered" evidence="1">
    <location>
        <begin position="62"/>
        <end position="91"/>
    </location>
</feature>
<evidence type="ECO:0008006" key="6">
    <source>
        <dbReference type="Google" id="ProtNLM"/>
    </source>
</evidence>
<dbReference type="EMBL" id="JASNVH010000003">
    <property type="protein sequence ID" value="MDK4306406.1"/>
    <property type="molecule type" value="Genomic_DNA"/>
</dbReference>
<feature type="signal peptide" evidence="3">
    <location>
        <begin position="1"/>
        <end position="27"/>
    </location>
</feature>
<keyword evidence="2" id="KW-0812">Transmembrane</keyword>
<sequence length="334" mass="34733">MKNSTKLAIAALMAGSLSLSSLPVADAQEPAATTEVNGVTYYLNKTGDEPFYVKETEDIHNPAATPADLSGEATPDAATEDNAATNGEEVGAPAKTKVVDGVTYYLNETGAEPFYVSDSALWNTPRAQVPANKILGYVDPAINGEFGALPKTKDINGTTCYLNETGETPFYVKDRNLWNTARGDIKDASQICEATTPGTPGSSNAAAAAGLVAGLAGLGLLIGGVWHFLNKDGKTLIPSKDRVNAEPTAEEKKNSEELLKQHGTDIKQKTDAAKANPAEAGKAADIDTTGVTKAAPRGMAAETGNNTVARGMAAVAVMALLGAVAFFARRRFVA</sequence>
<feature type="transmembrane region" description="Helical" evidence="2">
    <location>
        <begin position="307"/>
        <end position="328"/>
    </location>
</feature>
<evidence type="ECO:0000256" key="3">
    <source>
        <dbReference type="SAM" id="SignalP"/>
    </source>
</evidence>
<reference evidence="4" key="1">
    <citation type="submission" date="2023-05" db="EMBL/GenBank/DDBJ databases">
        <title>Metabolic capabilities are highly conserved among human nasal-associated Corynebacterium species in pangenomic analyses.</title>
        <authorList>
            <person name="Tran T.H."/>
            <person name="Roberts A.Q."/>
            <person name="Escapa I.F."/>
            <person name="Gao W."/>
            <person name="Conlan S."/>
            <person name="Kong H."/>
            <person name="Segre J.A."/>
            <person name="Kelly M.S."/>
            <person name="Lemon K.P."/>
        </authorList>
    </citation>
    <scope>NUCLEOTIDE SEQUENCE</scope>
    <source>
        <strain evidence="4">KPL2773</strain>
    </source>
</reference>
<organism evidence="4 5">
    <name type="scientific">Corynebacterium pseudodiphtheriticum</name>
    <dbReference type="NCBI Taxonomy" id="37637"/>
    <lineage>
        <taxon>Bacteria</taxon>
        <taxon>Bacillati</taxon>
        <taxon>Actinomycetota</taxon>
        <taxon>Actinomycetes</taxon>
        <taxon>Mycobacteriales</taxon>
        <taxon>Corynebacteriaceae</taxon>
        <taxon>Corynebacterium</taxon>
    </lineage>
</organism>
<evidence type="ECO:0000256" key="2">
    <source>
        <dbReference type="SAM" id="Phobius"/>
    </source>
</evidence>
<keyword evidence="3" id="KW-0732">Signal</keyword>
<proteinExistence type="predicted"/>
<name>A0AAP4BNS1_9CORY</name>
<feature type="transmembrane region" description="Helical" evidence="2">
    <location>
        <begin position="205"/>
        <end position="229"/>
    </location>
</feature>
<feature type="compositionally biased region" description="Low complexity" evidence="1">
    <location>
        <begin position="273"/>
        <end position="283"/>
    </location>
</feature>
<feature type="chain" id="PRO_5042877813" description="LPXTG cell wall anchor domain-containing protein" evidence="3">
    <location>
        <begin position="28"/>
        <end position="334"/>
    </location>
</feature>
<dbReference type="Proteomes" id="UP001224412">
    <property type="component" value="Unassembled WGS sequence"/>
</dbReference>
<accession>A0AAP4BNS1</accession>